<evidence type="ECO:0000313" key="2">
    <source>
        <dbReference type="EMBL" id="OQB41944.1"/>
    </source>
</evidence>
<dbReference type="Pfam" id="PF00675">
    <property type="entry name" value="Peptidase_M16"/>
    <property type="match status" value="1"/>
</dbReference>
<protein>
    <submittedName>
        <fullName evidence="2">Insulinase (Peptidase family M16)</fullName>
    </submittedName>
</protein>
<dbReference type="AlphaFoldDB" id="A0A1V5ZQ30"/>
<evidence type="ECO:0000259" key="1">
    <source>
        <dbReference type="Pfam" id="PF00675"/>
    </source>
</evidence>
<sequence>MKDSNSTTVQILAKAGSIYETRETNGISHFLEHLFFK</sequence>
<dbReference type="EMBL" id="MWDB01000008">
    <property type="protein sequence ID" value="OQB41944.1"/>
    <property type="molecule type" value="Genomic_DNA"/>
</dbReference>
<reference evidence="2" key="1">
    <citation type="submission" date="2017-02" db="EMBL/GenBank/DDBJ databases">
        <title>Delving into the versatile metabolic prowess of the omnipresent phylum Bacteroidetes.</title>
        <authorList>
            <person name="Nobu M.K."/>
            <person name="Mei R."/>
            <person name="Narihiro T."/>
            <person name="Kuroda K."/>
            <person name="Liu W.-T."/>
        </authorList>
    </citation>
    <scope>NUCLEOTIDE SEQUENCE</scope>
    <source>
        <strain evidence="2">ADurb.Bin160</strain>
    </source>
</reference>
<dbReference type="Gene3D" id="3.30.830.10">
    <property type="entry name" value="Metalloenzyme, LuxS/M16 peptidase-like"/>
    <property type="match status" value="1"/>
</dbReference>
<dbReference type="SUPFAM" id="SSF63411">
    <property type="entry name" value="LuxS/MPP-like metallohydrolase"/>
    <property type="match status" value="1"/>
</dbReference>
<proteinExistence type="predicted"/>
<dbReference type="InterPro" id="IPR011249">
    <property type="entry name" value="Metalloenz_LuxS/M16"/>
</dbReference>
<organism evidence="2">
    <name type="scientific">candidate division CPR1 bacterium ADurb.Bin160</name>
    <dbReference type="NCBI Taxonomy" id="1852826"/>
    <lineage>
        <taxon>Bacteria</taxon>
        <taxon>candidate division CPR1</taxon>
    </lineage>
</organism>
<name>A0A1V5ZQ30_9BACT</name>
<gene>
    <name evidence="2" type="ORF">BWY04_00557</name>
</gene>
<feature type="domain" description="Peptidase M16 N-terminal" evidence="1">
    <location>
        <begin position="5"/>
        <end position="37"/>
    </location>
</feature>
<comment type="caution">
    <text evidence="2">The sequence shown here is derived from an EMBL/GenBank/DDBJ whole genome shotgun (WGS) entry which is preliminary data.</text>
</comment>
<dbReference type="Proteomes" id="UP000485621">
    <property type="component" value="Unassembled WGS sequence"/>
</dbReference>
<accession>A0A1V5ZQ30</accession>
<dbReference type="InterPro" id="IPR011765">
    <property type="entry name" value="Pept_M16_N"/>
</dbReference>
<dbReference type="GO" id="GO:0046872">
    <property type="term" value="F:metal ion binding"/>
    <property type="evidence" value="ECO:0007669"/>
    <property type="project" value="InterPro"/>
</dbReference>